<evidence type="ECO:0000313" key="3">
    <source>
        <dbReference type="Proteomes" id="UP001159363"/>
    </source>
</evidence>
<proteinExistence type="predicted"/>
<name>A0ABQ9IAR6_9NEOP</name>
<evidence type="ECO:0000256" key="1">
    <source>
        <dbReference type="SAM" id="MobiDB-lite"/>
    </source>
</evidence>
<feature type="region of interest" description="Disordered" evidence="1">
    <location>
        <begin position="485"/>
        <end position="509"/>
    </location>
</feature>
<reference evidence="2 3" key="1">
    <citation type="submission" date="2023-02" db="EMBL/GenBank/DDBJ databases">
        <title>LHISI_Scaffold_Assembly.</title>
        <authorList>
            <person name="Stuart O.P."/>
            <person name="Cleave R."/>
            <person name="Magrath M.J.L."/>
            <person name="Mikheyev A.S."/>
        </authorList>
    </citation>
    <scope>NUCLEOTIDE SEQUENCE [LARGE SCALE GENOMIC DNA]</scope>
    <source>
        <strain evidence="2">Daus_M_001</strain>
        <tissue evidence="2">Leg muscle</tissue>
    </source>
</reference>
<dbReference type="EMBL" id="JARBHB010000002">
    <property type="protein sequence ID" value="KAJ8893763.1"/>
    <property type="molecule type" value="Genomic_DNA"/>
</dbReference>
<sequence length="773" mass="85451">MMGRGETGDPEKTRRPTASSGTIPTCENPVTRPVIEPGSPWLVEPRTIDLHYPSVFLEPPSANIILRLFMRAPSFSILAVLSCLRYDHGNSRCLLPPRSLLLKRFKFLLAFFPPPPPPQIVPSLEASTCWELFCANEEYSPSPRISRYLVLDNHLWASDTAVHLVIGCSREVSMEQYWNEGAWKTGDRRQNPPTSGSGIVRHDSHFGKFVVNRPGIEPGSPWWEASSLTAWPPEEAANHLYFGLVAESGAQVRTASKNTLCTRRRLRPLRKIRNRQTSNFLVSTPSKDWANIRWRANKRSRASGKSCLAERGNKTQGRALTFSARYILASGFCSGRVLHAGVDWDKGGGARRGRHPRSETNLRHKSFSCTLGDDTSLLPFRGTNGAKASRAPLHRSPENSFPFSVHATREVSVPAEKWLTPKAVLQAPSRTAGFTQFHTLSSIQATNTSLAVVPQSSVIVHISLSSSTLDEVASVKRLPAAGPRQYTFRLRPPPRIVSNSRDASRRAEMPASFTRTFLRRRQTHRNLQQGRGAVTQAWRRASRQPDGRCPLFTSFPETGGGGGRVQEATSLSARERGEVRDWHDRRRDHLPAQTAVQITYIEDGNLAMEEGRWKVQSYSAPNHGRNSRNPFKNPCVFPYEVEGKRGGGVLLQRTVCRRGVEEIACDGRAGGKCRATRAPMSCGVPSRTLGEIRPPGLPDAHGPSSQHIPVHPLNSSASTAGRRRDCDIIQVAAVNYALSCWASDGAASGSAWGRGMVEMSHTPPNWTTHRAPV</sequence>
<feature type="compositionally biased region" description="Basic and acidic residues" evidence="1">
    <location>
        <begin position="573"/>
        <end position="582"/>
    </location>
</feature>
<dbReference type="Proteomes" id="UP001159363">
    <property type="component" value="Chromosome 2"/>
</dbReference>
<feature type="region of interest" description="Disordered" evidence="1">
    <location>
        <begin position="527"/>
        <end position="582"/>
    </location>
</feature>
<protein>
    <submittedName>
        <fullName evidence="2">Uncharacterized protein</fullName>
    </submittedName>
</protein>
<gene>
    <name evidence="2" type="ORF">PR048_006363</name>
</gene>
<comment type="caution">
    <text evidence="2">The sequence shown here is derived from an EMBL/GenBank/DDBJ whole genome shotgun (WGS) entry which is preliminary data.</text>
</comment>
<organism evidence="2 3">
    <name type="scientific">Dryococelus australis</name>
    <dbReference type="NCBI Taxonomy" id="614101"/>
    <lineage>
        <taxon>Eukaryota</taxon>
        <taxon>Metazoa</taxon>
        <taxon>Ecdysozoa</taxon>
        <taxon>Arthropoda</taxon>
        <taxon>Hexapoda</taxon>
        <taxon>Insecta</taxon>
        <taxon>Pterygota</taxon>
        <taxon>Neoptera</taxon>
        <taxon>Polyneoptera</taxon>
        <taxon>Phasmatodea</taxon>
        <taxon>Verophasmatodea</taxon>
        <taxon>Anareolatae</taxon>
        <taxon>Phasmatidae</taxon>
        <taxon>Eurycanthinae</taxon>
        <taxon>Dryococelus</taxon>
    </lineage>
</organism>
<evidence type="ECO:0000313" key="2">
    <source>
        <dbReference type="EMBL" id="KAJ8893763.1"/>
    </source>
</evidence>
<feature type="region of interest" description="Disordered" evidence="1">
    <location>
        <begin position="1"/>
        <end position="32"/>
    </location>
</feature>
<feature type="compositionally biased region" description="Basic and acidic residues" evidence="1">
    <location>
        <begin position="1"/>
        <end position="14"/>
    </location>
</feature>
<accession>A0ABQ9IAR6</accession>
<feature type="region of interest" description="Disordered" evidence="1">
    <location>
        <begin position="698"/>
        <end position="719"/>
    </location>
</feature>
<feature type="compositionally biased region" description="Polar residues" evidence="1">
    <location>
        <begin position="703"/>
        <end position="719"/>
    </location>
</feature>
<feature type="compositionally biased region" description="Polar residues" evidence="1">
    <location>
        <begin position="16"/>
        <end position="25"/>
    </location>
</feature>
<keyword evidence="3" id="KW-1185">Reference proteome</keyword>